<evidence type="ECO:0000313" key="1">
    <source>
        <dbReference type="EMBL" id="GAA3511152.1"/>
    </source>
</evidence>
<keyword evidence="2" id="KW-1185">Reference proteome</keyword>
<sequence length="149" mass="15936">MNVTQQLQKGWRVESVPHRLWKTSPPRSARRHAERIASDDGFLDLTARLDAEVAPQLILETAELAMHAAVRHGLTLDVHLTGGGAILHRGPASHRALLALGGSPDDLRLEILNASGATTARGTLSAFSPAAAAALIADQLHMHARDARD</sequence>
<reference evidence="2" key="1">
    <citation type="journal article" date="2019" name="Int. J. Syst. Evol. Microbiol.">
        <title>The Global Catalogue of Microorganisms (GCM) 10K type strain sequencing project: providing services to taxonomists for standard genome sequencing and annotation.</title>
        <authorList>
            <consortium name="The Broad Institute Genomics Platform"/>
            <consortium name="The Broad Institute Genome Sequencing Center for Infectious Disease"/>
            <person name="Wu L."/>
            <person name="Ma J."/>
        </authorList>
    </citation>
    <scope>NUCLEOTIDE SEQUENCE [LARGE SCALE GENOMIC DNA]</scope>
    <source>
        <strain evidence="2">JCM 17459</strain>
    </source>
</reference>
<name>A0ABP6UNI9_9MICO</name>
<proteinExistence type="predicted"/>
<dbReference type="EMBL" id="BAABBA010000032">
    <property type="protein sequence ID" value="GAA3511152.1"/>
    <property type="molecule type" value="Genomic_DNA"/>
</dbReference>
<dbReference type="Proteomes" id="UP001499841">
    <property type="component" value="Unassembled WGS sequence"/>
</dbReference>
<accession>A0ABP6UNI9</accession>
<dbReference type="RefSeq" id="WP_345045075.1">
    <property type="nucleotide sequence ID" value="NZ_BAABBA010000032.1"/>
</dbReference>
<comment type="caution">
    <text evidence="1">The sequence shown here is derived from an EMBL/GenBank/DDBJ whole genome shotgun (WGS) entry which is preliminary data.</text>
</comment>
<evidence type="ECO:0000313" key="2">
    <source>
        <dbReference type="Proteomes" id="UP001499841"/>
    </source>
</evidence>
<protein>
    <submittedName>
        <fullName evidence="1">Uncharacterized protein</fullName>
    </submittedName>
</protein>
<gene>
    <name evidence="1" type="ORF">GCM10022262_39150</name>
</gene>
<organism evidence="1 2">
    <name type="scientific">Georgenia daeguensis</name>
    <dbReference type="NCBI Taxonomy" id="908355"/>
    <lineage>
        <taxon>Bacteria</taxon>
        <taxon>Bacillati</taxon>
        <taxon>Actinomycetota</taxon>
        <taxon>Actinomycetes</taxon>
        <taxon>Micrococcales</taxon>
        <taxon>Bogoriellaceae</taxon>
        <taxon>Georgenia</taxon>
    </lineage>
</organism>